<evidence type="ECO:0000256" key="7">
    <source>
        <dbReference type="RuleBase" id="RU361120"/>
    </source>
</evidence>
<dbReference type="Proteomes" id="UP001152523">
    <property type="component" value="Unassembled WGS sequence"/>
</dbReference>
<gene>
    <name evidence="9" type="ORF">CEPIT_LOCUS37048</name>
</gene>
<dbReference type="Gene3D" id="2.60.120.200">
    <property type="match status" value="1"/>
</dbReference>
<feature type="active site" description="Nucleophile" evidence="6">
    <location>
        <position position="104"/>
    </location>
</feature>
<comment type="subcellular location">
    <subcellularLocation>
        <location evidence="7">Secreted</location>
        <location evidence="7">Cell wall</location>
    </subcellularLocation>
    <subcellularLocation>
        <location evidence="7">Secreted</location>
        <location evidence="7">Extracellular space</location>
        <location evidence="7">Apoplast</location>
    </subcellularLocation>
</comment>
<dbReference type="AlphaFoldDB" id="A0AAV0FTV0"/>
<keyword evidence="2 7" id="KW-0378">Hydrolase</keyword>
<evidence type="ECO:0000313" key="10">
    <source>
        <dbReference type="Proteomes" id="UP001152523"/>
    </source>
</evidence>
<dbReference type="GO" id="GO:0010411">
    <property type="term" value="P:xyloglucan metabolic process"/>
    <property type="evidence" value="ECO:0007669"/>
    <property type="project" value="InterPro"/>
</dbReference>
<dbReference type="CDD" id="cd02176">
    <property type="entry name" value="GH16_XET"/>
    <property type="match status" value="1"/>
</dbReference>
<keyword evidence="10" id="KW-1185">Reference proteome</keyword>
<evidence type="ECO:0000256" key="3">
    <source>
        <dbReference type="ARBA" id="ARBA00023157"/>
    </source>
</evidence>
<dbReference type="InterPro" id="IPR008264">
    <property type="entry name" value="Beta_glucanase"/>
</dbReference>
<keyword evidence="7" id="KW-0052">Apoplast</keyword>
<keyword evidence="7" id="KW-0732">Signal</keyword>
<dbReference type="PIRSF" id="PIRSF005604">
    <property type="entry name" value="XET"/>
    <property type="match status" value="1"/>
</dbReference>
<dbReference type="EMBL" id="CAMAPF010001011">
    <property type="protein sequence ID" value="CAH9138745.1"/>
    <property type="molecule type" value="Genomic_DNA"/>
</dbReference>
<comment type="similarity">
    <text evidence="5">Belongs to the glycosyl hydrolase 16 family. XTH group 1 subfamily.</text>
</comment>
<keyword evidence="7" id="KW-0134">Cell wall</keyword>
<dbReference type="InterPro" id="IPR000757">
    <property type="entry name" value="Beta-glucanase-like"/>
</dbReference>
<name>A0AAV0FTV0_9ASTE</name>
<feature type="domain" description="GH16" evidence="8">
    <location>
        <begin position="19"/>
        <end position="218"/>
    </location>
</feature>
<comment type="caution">
    <text evidence="9">The sequence shown here is derived from an EMBL/GenBank/DDBJ whole genome shotgun (WGS) entry which is preliminary data.</text>
</comment>
<dbReference type="GO" id="GO:0042546">
    <property type="term" value="P:cell wall biogenesis"/>
    <property type="evidence" value="ECO:0007669"/>
    <property type="project" value="InterPro"/>
</dbReference>
<dbReference type="FunFam" id="2.60.120.200:FF:000025">
    <property type="entry name" value="Xyloglucan endotransglucosylase/hydrolase"/>
    <property type="match status" value="1"/>
</dbReference>
<comment type="function">
    <text evidence="7">Catalyzes xyloglucan endohydrolysis (XEH) and/or endotransglycosylation (XET). Cleaves and religates xyloglucan polymers, an essential constituent of the primary cell wall, and thereby participates in cell wall construction of growing tissues.</text>
</comment>
<dbReference type="Pfam" id="PF06955">
    <property type="entry name" value="XET_C"/>
    <property type="match status" value="1"/>
</dbReference>
<dbReference type="PRINTS" id="PR00737">
    <property type="entry name" value="GLHYDRLASE16"/>
</dbReference>
<protein>
    <recommendedName>
        <fullName evidence="7">Xyloglucan endotransglucosylase/hydrolase</fullName>
        <ecNumber evidence="7">2.4.1.207</ecNumber>
    </recommendedName>
</protein>
<keyword evidence="7" id="KW-0961">Cell wall biogenesis/degradation</keyword>
<sequence length="290" mass="32985">MMVKLFISGLAVAVAVAVTISAADDVPFDDNYSVEWGNDHVTSFNHGMQVQLSLDQNSGSRFGSKSFYGSGFFEMRMKVPPQDSAGVVTAFYLTSNTENGRHDELDFEFLGNREGKPITLQTNVITEGIGNREERIILWFDPSADFHSYQILWNQHQVVFYVDNTPIRVFKNNAKIGVEYPSSHPMQIECSLWNGESWATDGGRSKINWTHSPFKAEFQGFNVDACQADNNLSSSIDHCSSLTYWWNQNPFWTLNDTQQTTYTQVRHKYMNYDYCADLSRFSNPPPECVV</sequence>
<keyword evidence="3" id="KW-1015">Disulfide bond</keyword>
<evidence type="ECO:0000256" key="1">
    <source>
        <dbReference type="ARBA" id="ARBA00022679"/>
    </source>
</evidence>
<dbReference type="Pfam" id="PF00722">
    <property type="entry name" value="Glyco_hydro_16"/>
    <property type="match status" value="1"/>
</dbReference>
<evidence type="ECO:0000256" key="2">
    <source>
        <dbReference type="ARBA" id="ARBA00022801"/>
    </source>
</evidence>
<comment type="PTM">
    <text evidence="7">Contains at least one intrachain disulfide bond essential for its enzymatic activity.</text>
</comment>
<organism evidence="9 10">
    <name type="scientific">Cuscuta epithymum</name>
    <dbReference type="NCBI Taxonomy" id="186058"/>
    <lineage>
        <taxon>Eukaryota</taxon>
        <taxon>Viridiplantae</taxon>
        <taxon>Streptophyta</taxon>
        <taxon>Embryophyta</taxon>
        <taxon>Tracheophyta</taxon>
        <taxon>Spermatophyta</taxon>
        <taxon>Magnoliopsida</taxon>
        <taxon>eudicotyledons</taxon>
        <taxon>Gunneridae</taxon>
        <taxon>Pentapetalae</taxon>
        <taxon>asterids</taxon>
        <taxon>lamiids</taxon>
        <taxon>Solanales</taxon>
        <taxon>Convolvulaceae</taxon>
        <taxon>Cuscuteae</taxon>
        <taxon>Cuscuta</taxon>
        <taxon>Cuscuta subgen. Cuscuta</taxon>
    </lineage>
</organism>
<feature type="signal peptide" evidence="7">
    <location>
        <begin position="1"/>
        <end position="17"/>
    </location>
</feature>
<reference evidence="9" key="1">
    <citation type="submission" date="2022-07" db="EMBL/GenBank/DDBJ databases">
        <authorList>
            <person name="Macas J."/>
            <person name="Novak P."/>
            <person name="Neumann P."/>
        </authorList>
    </citation>
    <scope>NUCLEOTIDE SEQUENCE</scope>
</reference>
<dbReference type="PROSITE" id="PS51762">
    <property type="entry name" value="GH16_2"/>
    <property type="match status" value="1"/>
</dbReference>
<evidence type="ECO:0000256" key="4">
    <source>
        <dbReference type="ARBA" id="ARBA00023295"/>
    </source>
</evidence>
<evidence type="ECO:0000256" key="5">
    <source>
        <dbReference type="ARBA" id="ARBA00038488"/>
    </source>
</evidence>
<dbReference type="InterPro" id="IPR010713">
    <property type="entry name" value="XET_C"/>
</dbReference>
<accession>A0AAV0FTV0</accession>
<evidence type="ECO:0000256" key="6">
    <source>
        <dbReference type="PIRSR" id="PIRSR005604-1"/>
    </source>
</evidence>
<dbReference type="InterPro" id="IPR016455">
    <property type="entry name" value="XTH"/>
</dbReference>
<dbReference type="GO" id="GO:0071555">
    <property type="term" value="P:cell wall organization"/>
    <property type="evidence" value="ECO:0007669"/>
    <property type="project" value="UniProtKB-KW"/>
</dbReference>
<dbReference type="GO" id="GO:0016762">
    <property type="term" value="F:xyloglucan:xyloglucosyl transferase activity"/>
    <property type="evidence" value="ECO:0007669"/>
    <property type="project" value="UniProtKB-EC"/>
</dbReference>
<feature type="active site" description="Proton donor" evidence="6">
    <location>
        <position position="108"/>
    </location>
</feature>
<dbReference type="GO" id="GO:0048046">
    <property type="term" value="C:apoplast"/>
    <property type="evidence" value="ECO:0007669"/>
    <property type="project" value="UniProtKB-SubCell"/>
</dbReference>
<keyword evidence="7" id="KW-0964">Secreted</keyword>
<proteinExistence type="inferred from homology"/>
<dbReference type="SUPFAM" id="SSF49899">
    <property type="entry name" value="Concanavalin A-like lectins/glucanases"/>
    <property type="match status" value="1"/>
</dbReference>
<evidence type="ECO:0000313" key="9">
    <source>
        <dbReference type="EMBL" id="CAH9138745.1"/>
    </source>
</evidence>
<dbReference type="InterPro" id="IPR013320">
    <property type="entry name" value="ConA-like_dom_sf"/>
</dbReference>
<dbReference type="EC" id="2.4.1.207" evidence="7"/>
<dbReference type="GO" id="GO:0004553">
    <property type="term" value="F:hydrolase activity, hydrolyzing O-glycosyl compounds"/>
    <property type="evidence" value="ECO:0007669"/>
    <property type="project" value="InterPro"/>
</dbReference>
<keyword evidence="4 7" id="KW-0326">Glycosidase</keyword>
<feature type="chain" id="PRO_5043094379" description="Xyloglucan endotransglucosylase/hydrolase" evidence="7">
    <location>
        <begin position="18"/>
        <end position="290"/>
    </location>
</feature>
<dbReference type="PANTHER" id="PTHR31062">
    <property type="entry name" value="XYLOGLUCAN ENDOTRANSGLUCOSYLASE/HYDROLASE PROTEIN 8-RELATED"/>
    <property type="match status" value="1"/>
</dbReference>
<evidence type="ECO:0000259" key="8">
    <source>
        <dbReference type="PROSITE" id="PS51762"/>
    </source>
</evidence>
<dbReference type="InterPro" id="IPR044791">
    <property type="entry name" value="Beta-glucanase/XTH"/>
</dbReference>
<keyword evidence="1 7" id="KW-0808">Transferase</keyword>